<gene>
    <name evidence="4" type="ORF">DP202_07635</name>
</gene>
<dbReference type="Proteomes" id="UP000251576">
    <property type="component" value="Unassembled WGS sequence"/>
</dbReference>
<dbReference type="Pfam" id="PF05954">
    <property type="entry name" value="Phage_GPD"/>
    <property type="match status" value="1"/>
</dbReference>
<dbReference type="NCBIfam" id="TIGR03361">
    <property type="entry name" value="VI_Rhs_Vgr"/>
    <property type="match status" value="1"/>
</dbReference>
<proteinExistence type="inferred from homology"/>
<evidence type="ECO:0000313" key="5">
    <source>
        <dbReference type="Proteomes" id="UP000251576"/>
    </source>
</evidence>
<dbReference type="InterPro" id="IPR006531">
    <property type="entry name" value="Gp5/Vgr_OB"/>
</dbReference>
<dbReference type="EMBL" id="QMDH01000010">
    <property type="protein sequence ID" value="RAZ68944.1"/>
    <property type="molecule type" value="Genomic_DNA"/>
</dbReference>
<dbReference type="InterPro" id="IPR017847">
    <property type="entry name" value="T6SS_RhsGE_Vgr_subset"/>
</dbReference>
<evidence type="ECO:0000313" key="4">
    <source>
        <dbReference type="EMBL" id="RAZ68944.1"/>
    </source>
</evidence>
<dbReference type="SUPFAM" id="SSF69279">
    <property type="entry name" value="Phage tail proteins"/>
    <property type="match status" value="2"/>
</dbReference>
<evidence type="ECO:0000259" key="3">
    <source>
        <dbReference type="Pfam" id="PF22178"/>
    </source>
</evidence>
<dbReference type="Pfam" id="PF04717">
    <property type="entry name" value="Phage_base_V"/>
    <property type="match status" value="1"/>
</dbReference>
<sequence length="685" mass="78329">MADRTGLQYTFVANTLSPGALTVAAFELREGLSEPYELNLELATQHDDIAFPRVLDDSAELQIWFNGELKRRVHGLVTRFARNDTGHQRTRYSVTLRPDLWLLSLEYHSRIFQQQTPQQIITQLLQKAGITAFRFSLRYDHPVREYCVQYRESTLDFISRLAAEEGISWYFRFTGNAHEVVFIDDYTFLPKGETLPWNPHRRGLNEGASVQRFSYEENLRVSQVLLKEYTFKNPAWAMLYRQQGNKAPYRHHQMQHYDYPGRYKTDFNGDAYSCYRLDALRRDAMQALGVSDSPSLTAGDCFSLTSHPHDDFNCVWQTVSLIITGQQPQSQEEEAGVKGTWLESHFTAIPDKITWRPEPNPRPRVDGPQIATVVGPEGEEIWCDEVGRVRVQFPWDLEGENNENSSCWIRVAQGWAGSRYGAMAIPRIGHEVIVSFLEGDPDQPIITGRTYHVANVPPHSLPVHKTRTVLRTDTHKGEGYNELSFEDENDNQLIYFHAEKDFQTKVKNNEYLVVEQDRFATIHHDQREEIKNDKTSIVEHDHIERVHHDQMINVIHNQQIQVDNQYLFHVLNQRKDTMGADYNEETAGDHHHSVAGWYEMQAGKKVTLTTRELQLIGSEKVVIQGPNGKIVMDSSGISISSSLLRINAMTKITASASSALNSLEVAAMNGDPLSEICPICKQSLS</sequence>
<dbReference type="AlphaFoldDB" id="A0A330GL45"/>
<comment type="caution">
    <text evidence="4">The sequence shown here is derived from an EMBL/GenBank/DDBJ whole genome shotgun (WGS) entry which is preliminary data.</text>
</comment>
<protein>
    <submittedName>
        <fullName evidence="4">Type VI secretion system tip protein VgrG</fullName>
    </submittedName>
</protein>
<dbReference type="PANTHER" id="PTHR32305:SF11">
    <property type="entry name" value="TYPE VI SECRETION SYSTEM SPIKE PROTEIN VGRG3"/>
    <property type="match status" value="1"/>
</dbReference>
<dbReference type="Gene3D" id="4.10.220.110">
    <property type="match status" value="1"/>
</dbReference>
<dbReference type="InterPro" id="IPR037026">
    <property type="entry name" value="Vgr_OB-fold_dom_sf"/>
</dbReference>
<comment type="similarity">
    <text evidence="1">Belongs to the VgrG protein family.</text>
</comment>
<reference evidence="4 5" key="1">
    <citation type="submission" date="2018-06" db="EMBL/GenBank/DDBJ databases">
        <title>ACT-28, a chromosomally-encoded AmpC with carbapenemase activity from Enterobacter kobei.</title>
        <authorList>
            <person name="Jousset A.B."/>
            <person name="Oueslati S."/>
            <person name="Bernabeu S."/>
            <person name="Takissian J."/>
            <person name="Creton E."/>
            <person name="Vogel A."/>
            <person name="Cotellon G."/>
            <person name="Bonnin R.A."/>
            <person name="Dortet L."/>
            <person name="Naas T."/>
        </authorList>
    </citation>
    <scope>NUCLEOTIDE SEQUENCE [LARGE SCALE GENOMIC DNA]</scope>
    <source>
        <strain evidence="4 5">99B3</strain>
    </source>
</reference>
<name>A0A330GL45_ENTCL</name>
<dbReference type="NCBIfam" id="TIGR01646">
    <property type="entry name" value="vgr_GE"/>
    <property type="match status" value="1"/>
</dbReference>
<dbReference type="Gene3D" id="3.55.50.10">
    <property type="entry name" value="Baseplate protein-like domains"/>
    <property type="match status" value="1"/>
</dbReference>
<organism evidence="4 5">
    <name type="scientific">Enterobacter cloacae</name>
    <dbReference type="NCBI Taxonomy" id="550"/>
    <lineage>
        <taxon>Bacteria</taxon>
        <taxon>Pseudomonadati</taxon>
        <taxon>Pseudomonadota</taxon>
        <taxon>Gammaproteobacteria</taxon>
        <taxon>Enterobacterales</taxon>
        <taxon>Enterobacteriaceae</taxon>
        <taxon>Enterobacter</taxon>
        <taxon>Enterobacter cloacae complex</taxon>
    </lineage>
</organism>
<dbReference type="Pfam" id="PF22178">
    <property type="entry name" value="Gp5_trimer_C"/>
    <property type="match status" value="1"/>
</dbReference>
<dbReference type="SUPFAM" id="SSF69349">
    <property type="entry name" value="Phage fibre proteins"/>
    <property type="match status" value="1"/>
</dbReference>
<dbReference type="Gene3D" id="2.30.110.50">
    <property type="match status" value="1"/>
</dbReference>
<dbReference type="Gene3D" id="2.40.50.230">
    <property type="entry name" value="Gp5 N-terminal domain"/>
    <property type="match status" value="1"/>
</dbReference>
<dbReference type="InterPro" id="IPR050708">
    <property type="entry name" value="T6SS_VgrG/RHS"/>
</dbReference>
<dbReference type="RefSeq" id="WP_112780477.1">
    <property type="nucleotide sequence ID" value="NZ_CABMNQ010000010.1"/>
</dbReference>
<dbReference type="InterPro" id="IPR054030">
    <property type="entry name" value="Gp5_Vgr_C"/>
</dbReference>
<accession>A0A330GL45</accession>
<feature type="domain" description="Gp5/Type VI secretion system Vgr C-terminal trimerisation" evidence="3">
    <location>
        <begin position="469"/>
        <end position="538"/>
    </location>
</feature>
<feature type="domain" description="Gp5/Type VI secretion system Vgr protein OB-fold" evidence="2">
    <location>
        <begin position="385"/>
        <end position="451"/>
    </location>
</feature>
<dbReference type="PANTHER" id="PTHR32305">
    <property type="match status" value="1"/>
</dbReference>
<evidence type="ECO:0000259" key="2">
    <source>
        <dbReference type="Pfam" id="PF04717"/>
    </source>
</evidence>
<dbReference type="SUPFAM" id="SSF69255">
    <property type="entry name" value="gp5 N-terminal domain-like"/>
    <property type="match status" value="1"/>
</dbReference>
<evidence type="ECO:0000256" key="1">
    <source>
        <dbReference type="ARBA" id="ARBA00005558"/>
    </source>
</evidence>
<dbReference type="InterPro" id="IPR006533">
    <property type="entry name" value="T6SS_Vgr_RhsGE"/>
</dbReference>